<dbReference type="RefSeq" id="WP_327599267.1">
    <property type="nucleotide sequence ID" value="NZ_JAYXHS010000002.1"/>
</dbReference>
<dbReference type="PANTHER" id="PTHR37486">
    <property type="entry name" value="STRINGENT STARVATION PROTEIN B"/>
    <property type="match status" value="1"/>
</dbReference>
<dbReference type="PANTHER" id="PTHR37486:SF1">
    <property type="entry name" value="STRINGENT STARVATION PROTEIN B"/>
    <property type="match status" value="1"/>
</dbReference>
<evidence type="ECO:0000256" key="1">
    <source>
        <dbReference type="SAM" id="MobiDB-lite"/>
    </source>
</evidence>
<organism evidence="2 3">
    <name type="scientific">Uliginosibacterium silvisoli</name>
    <dbReference type="NCBI Taxonomy" id="3114758"/>
    <lineage>
        <taxon>Bacteria</taxon>
        <taxon>Pseudomonadati</taxon>
        <taxon>Pseudomonadota</taxon>
        <taxon>Betaproteobacteria</taxon>
        <taxon>Rhodocyclales</taxon>
        <taxon>Zoogloeaceae</taxon>
        <taxon>Uliginosibacterium</taxon>
    </lineage>
</organism>
<dbReference type="InterPro" id="IPR007481">
    <property type="entry name" value="SspB"/>
</dbReference>
<dbReference type="GO" id="GO:0008233">
    <property type="term" value="F:peptidase activity"/>
    <property type="evidence" value="ECO:0007669"/>
    <property type="project" value="UniProtKB-KW"/>
</dbReference>
<dbReference type="Pfam" id="PF04386">
    <property type="entry name" value="SspB"/>
    <property type="match status" value="1"/>
</dbReference>
<evidence type="ECO:0000313" key="2">
    <source>
        <dbReference type="EMBL" id="MEC5386295.1"/>
    </source>
</evidence>
<dbReference type="GO" id="GO:0006508">
    <property type="term" value="P:proteolysis"/>
    <property type="evidence" value="ECO:0007669"/>
    <property type="project" value="UniProtKB-KW"/>
</dbReference>
<dbReference type="Proteomes" id="UP001331561">
    <property type="component" value="Unassembled WGS sequence"/>
</dbReference>
<keyword evidence="2" id="KW-0645">Protease</keyword>
<feature type="region of interest" description="Disordered" evidence="1">
    <location>
        <begin position="119"/>
        <end position="160"/>
    </location>
</feature>
<dbReference type="EMBL" id="JAYXHS010000002">
    <property type="protein sequence ID" value="MEC5386295.1"/>
    <property type="molecule type" value="Genomic_DNA"/>
</dbReference>
<evidence type="ECO:0000313" key="3">
    <source>
        <dbReference type="Proteomes" id="UP001331561"/>
    </source>
</evidence>
<gene>
    <name evidence="2" type="ORF">VVD49_11215</name>
</gene>
<proteinExistence type="predicted"/>
<dbReference type="NCBIfam" id="NF008769">
    <property type="entry name" value="PRK11798.2-5"/>
    <property type="match status" value="1"/>
</dbReference>
<name>A0ABU6K5L5_9RHOO</name>
<dbReference type="PIRSF" id="PIRSF005276">
    <property type="entry name" value="SspB"/>
    <property type="match status" value="1"/>
</dbReference>
<protein>
    <submittedName>
        <fullName evidence="2">ClpXP protease specificity-enhancing factor</fullName>
    </submittedName>
</protein>
<keyword evidence="3" id="KW-1185">Reference proteome</keyword>
<dbReference type="InterPro" id="IPR036760">
    <property type="entry name" value="SspB-like_sf"/>
</dbReference>
<sequence>MSDIPSTKPYLIRAIFDWCVDNGYTPHIMVSVDAHTRVPMAFVRDGRIVLNIAPYATHQLSISNDEITCQARFGGVAQSLLVPMANVMAVYARENGQGMAFEVGAGAKDVGVELHADPDVQAADDDSMGEPDVVAGSDDKPEPPAPKAGVPGRPHLRIIK</sequence>
<comment type="caution">
    <text evidence="2">The sequence shown here is derived from an EMBL/GenBank/DDBJ whole genome shotgun (WGS) entry which is preliminary data.</text>
</comment>
<dbReference type="Gene3D" id="2.30.30.220">
    <property type="entry name" value="SspB-like"/>
    <property type="match status" value="1"/>
</dbReference>
<dbReference type="SUPFAM" id="SSF101738">
    <property type="entry name" value="SspB-like"/>
    <property type="match status" value="1"/>
</dbReference>
<accession>A0ABU6K5L5</accession>
<keyword evidence="2" id="KW-0378">Hydrolase</keyword>
<reference evidence="2 3" key="1">
    <citation type="submission" date="2024-01" db="EMBL/GenBank/DDBJ databases">
        <title>Uliginosibacterium soil sp. nov.</title>
        <authorList>
            <person name="Lv Y."/>
        </authorList>
    </citation>
    <scope>NUCLEOTIDE SEQUENCE [LARGE SCALE GENOMIC DNA]</scope>
    <source>
        <strain evidence="2 3">H3</strain>
    </source>
</reference>